<feature type="region of interest" description="Disordered" evidence="2">
    <location>
        <begin position="56"/>
        <end position="76"/>
    </location>
</feature>
<dbReference type="Proteomes" id="UP000182938">
    <property type="component" value="Chromosome"/>
</dbReference>
<protein>
    <recommendedName>
        <fullName evidence="3">DJ-1/PfpI domain-containing protein</fullName>
    </recommendedName>
</protein>
<dbReference type="InterPro" id="IPR006286">
    <property type="entry name" value="C56_PfpI-like"/>
</dbReference>
<dbReference type="Gene3D" id="3.40.50.880">
    <property type="match status" value="1"/>
</dbReference>
<dbReference type="PANTHER" id="PTHR42733">
    <property type="entry name" value="DJ-1 PROTEIN"/>
    <property type="match status" value="1"/>
</dbReference>
<evidence type="ECO:0000259" key="3">
    <source>
        <dbReference type="Pfam" id="PF01965"/>
    </source>
</evidence>
<dbReference type="SUPFAM" id="SSF52317">
    <property type="entry name" value="Class I glutamine amidotransferase-like"/>
    <property type="match status" value="1"/>
</dbReference>
<evidence type="ECO:0000313" key="4">
    <source>
        <dbReference type="EMBL" id="APH01391.1"/>
    </source>
</evidence>
<gene>
    <name evidence="4" type="ORF">ASJ30_07445</name>
</gene>
<name>A0A1L3MG88_9MICO</name>
<keyword evidence="5" id="KW-1185">Reference proteome</keyword>
<dbReference type="Pfam" id="PF01965">
    <property type="entry name" value="DJ-1_PfpI"/>
    <property type="match status" value="1"/>
</dbReference>
<dbReference type="AlphaFoldDB" id="A0A1L3MG88"/>
<organism evidence="4 5">
    <name type="scientific">Janibacter indicus</name>
    <dbReference type="NCBI Taxonomy" id="857417"/>
    <lineage>
        <taxon>Bacteria</taxon>
        <taxon>Bacillati</taxon>
        <taxon>Actinomycetota</taxon>
        <taxon>Actinomycetes</taxon>
        <taxon>Micrococcales</taxon>
        <taxon>Intrasporangiaceae</taxon>
        <taxon>Janibacter</taxon>
    </lineage>
</organism>
<accession>A0A1L3MG88</accession>
<dbReference type="EMBL" id="CP013290">
    <property type="protein sequence ID" value="APH01391.1"/>
    <property type="molecule type" value="Genomic_DNA"/>
</dbReference>
<evidence type="ECO:0000256" key="1">
    <source>
        <dbReference type="ARBA" id="ARBA00008542"/>
    </source>
</evidence>
<evidence type="ECO:0000313" key="5">
    <source>
        <dbReference type="Proteomes" id="UP000182938"/>
    </source>
</evidence>
<feature type="domain" description="DJ-1/PfpI" evidence="3">
    <location>
        <begin position="14"/>
        <end position="101"/>
    </location>
</feature>
<dbReference type="PANTHER" id="PTHR42733:SF12">
    <property type="entry name" value="PROTEINASE"/>
    <property type="match status" value="1"/>
</dbReference>
<comment type="similarity">
    <text evidence="1">Belongs to the peptidase C56 family.</text>
</comment>
<dbReference type="InterPro" id="IPR029062">
    <property type="entry name" value="Class_I_gatase-like"/>
</dbReference>
<dbReference type="KEGG" id="jte:ASJ30_07445"/>
<dbReference type="InterPro" id="IPR002818">
    <property type="entry name" value="DJ-1/PfpI"/>
</dbReference>
<dbReference type="RefSeq" id="WP_072624542.1">
    <property type="nucleotide sequence ID" value="NZ_CP013290.1"/>
</dbReference>
<evidence type="ECO:0000256" key="2">
    <source>
        <dbReference type="SAM" id="MobiDB-lite"/>
    </source>
</evidence>
<sequence length="108" mass="11508">MPKHLHPGFQDPELLQQVVPVGAPVAAICHAIWMLVEADAVRDRTLTSWPSLQTDVRNAGGTWVDPENAGGTWVDPEVVTDGSLVTSRKPDDLPAFNAAMLDVLGAVG</sequence>
<proteinExistence type="inferred from homology"/>
<reference evidence="4 5" key="1">
    <citation type="submission" date="2015-11" db="EMBL/GenBank/DDBJ databases">
        <authorList>
            <person name="Zhang Y."/>
            <person name="Guo Z."/>
        </authorList>
    </citation>
    <scope>NUCLEOTIDE SEQUENCE [LARGE SCALE GENOMIC DNA]</scope>
    <source>
        <strain evidence="4 5">YFY001</strain>
    </source>
</reference>